<name>A0ACB9ZLR1_CATRO</name>
<accession>A0ACB9ZLR1</accession>
<gene>
    <name evidence="1" type="ORF">M9H77_33983</name>
</gene>
<dbReference type="EMBL" id="CM044708">
    <property type="protein sequence ID" value="KAI5647978.1"/>
    <property type="molecule type" value="Genomic_DNA"/>
</dbReference>
<protein>
    <submittedName>
        <fullName evidence="1">Uncharacterized protein</fullName>
    </submittedName>
</protein>
<evidence type="ECO:0000313" key="2">
    <source>
        <dbReference type="Proteomes" id="UP001060085"/>
    </source>
</evidence>
<reference evidence="2" key="1">
    <citation type="journal article" date="2023" name="Nat. Plants">
        <title>Single-cell RNA sequencing provides a high-resolution roadmap for understanding the multicellular compartmentation of specialized metabolism.</title>
        <authorList>
            <person name="Sun S."/>
            <person name="Shen X."/>
            <person name="Li Y."/>
            <person name="Li Y."/>
            <person name="Wang S."/>
            <person name="Li R."/>
            <person name="Zhang H."/>
            <person name="Shen G."/>
            <person name="Guo B."/>
            <person name="Wei J."/>
            <person name="Xu J."/>
            <person name="St-Pierre B."/>
            <person name="Chen S."/>
            <person name="Sun C."/>
        </authorList>
    </citation>
    <scope>NUCLEOTIDE SEQUENCE [LARGE SCALE GENOMIC DNA]</scope>
</reference>
<keyword evidence="2" id="KW-1185">Reference proteome</keyword>
<organism evidence="1 2">
    <name type="scientific">Catharanthus roseus</name>
    <name type="common">Madagascar periwinkle</name>
    <name type="synonym">Vinca rosea</name>
    <dbReference type="NCBI Taxonomy" id="4058"/>
    <lineage>
        <taxon>Eukaryota</taxon>
        <taxon>Viridiplantae</taxon>
        <taxon>Streptophyta</taxon>
        <taxon>Embryophyta</taxon>
        <taxon>Tracheophyta</taxon>
        <taxon>Spermatophyta</taxon>
        <taxon>Magnoliopsida</taxon>
        <taxon>eudicotyledons</taxon>
        <taxon>Gunneridae</taxon>
        <taxon>Pentapetalae</taxon>
        <taxon>asterids</taxon>
        <taxon>lamiids</taxon>
        <taxon>Gentianales</taxon>
        <taxon>Apocynaceae</taxon>
        <taxon>Rauvolfioideae</taxon>
        <taxon>Vinceae</taxon>
        <taxon>Catharanthinae</taxon>
        <taxon>Catharanthus</taxon>
    </lineage>
</organism>
<sequence>MDLFEDCLQESVGFDGNEDSNTFEEFLEPEEYIDHGYLFTTDQKFNSKDDAQKIYNVVAKIKKNRIKGQNAAEEVLSLNAEWGYTIFYRNREESNVLSDIVVAQPISMSMIRMWPYILIMDTTYKKNK</sequence>
<evidence type="ECO:0000313" key="1">
    <source>
        <dbReference type="EMBL" id="KAI5647978.1"/>
    </source>
</evidence>
<comment type="caution">
    <text evidence="1">The sequence shown here is derived from an EMBL/GenBank/DDBJ whole genome shotgun (WGS) entry which is preliminary data.</text>
</comment>
<proteinExistence type="predicted"/>
<dbReference type="Proteomes" id="UP001060085">
    <property type="component" value="Linkage Group LG08"/>
</dbReference>